<dbReference type="AlphaFoldDB" id="U1PN34"/>
<reference evidence="1 2" key="1">
    <citation type="submission" date="2013-08" db="EMBL/GenBank/DDBJ databases">
        <authorList>
            <person name="Weinstock G."/>
            <person name="Sodergren E."/>
            <person name="Wylie T."/>
            <person name="Fulton L."/>
            <person name="Fulton R."/>
            <person name="Fronick C."/>
            <person name="O'Laughlin M."/>
            <person name="Godfrey J."/>
            <person name="Miner T."/>
            <person name="Herter B."/>
            <person name="Appelbaum E."/>
            <person name="Cordes M."/>
            <person name="Lek S."/>
            <person name="Wollam A."/>
            <person name="Pepin K.H."/>
            <person name="Palsikar V.B."/>
            <person name="Mitreva M."/>
            <person name="Wilson R.K."/>
        </authorList>
    </citation>
    <scope>NUCLEOTIDE SEQUENCE [LARGE SCALE GENOMIC DNA]</scope>
    <source>
        <strain evidence="1 2">F0530</strain>
    </source>
</reference>
<name>U1PN34_9ACTO</name>
<evidence type="ECO:0000313" key="2">
    <source>
        <dbReference type="Proteomes" id="UP000016481"/>
    </source>
</evidence>
<protein>
    <submittedName>
        <fullName evidence="1">Uncharacterized protein</fullName>
    </submittedName>
</protein>
<gene>
    <name evidence="1" type="ORF">HMPREF1978_00430</name>
</gene>
<proteinExistence type="predicted"/>
<comment type="caution">
    <text evidence="1">The sequence shown here is derived from an EMBL/GenBank/DDBJ whole genome shotgun (WGS) entry which is preliminary data.</text>
</comment>
<accession>U1PN34</accession>
<sequence length="63" mass="6237">MPDGARLCLPVLDGARLCPPVLDGARLCPPVPDGARCAGLCQPCPAALPAPSSSLLAPPGALH</sequence>
<organism evidence="1 2">
    <name type="scientific">Actinomyces graevenitzii F0530</name>
    <dbReference type="NCBI Taxonomy" id="1321817"/>
    <lineage>
        <taxon>Bacteria</taxon>
        <taxon>Bacillati</taxon>
        <taxon>Actinomycetota</taxon>
        <taxon>Actinomycetes</taxon>
        <taxon>Actinomycetales</taxon>
        <taxon>Actinomycetaceae</taxon>
        <taxon>Actinomyces</taxon>
    </lineage>
</organism>
<dbReference type="Proteomes" id="UP000016481">
    <property type="component" value="Unassembled WGS sequence"/>
</dbReference>
<dbReference type="EMBL" id="AWSC01000014">
    <property type="protein sequence ID" value="ERH17590.1"/>
    <property type="molecule type" value="Genomic_DNA"/>
</dbReference>
<evidence type="ECO:0000313" key="1">
    <source>
        <dbReference type="EMBL" id="ERH17590.1"/>
    </source>
</evidence>
<dbReference type="HOGENOM" id="CLU_2875521_0_0_11"/>